<accession>A0A2M7GZM4</accession>
<feature type="non-terminal residue" evidence="1">
    <location>
        <position position="1"/>
    </location>
</feature>
<reference evidence="2" key="1">
    <citation type="submission" date="2017-09" db="EMBL/GenBank/DDBJ databases">
        <title>Depth-based differentiation of microbial function through sediment-hosted aquifers and enrichment of novel symbionts in the deep terrestrial subsurface.</title>
        <authorList>
            <person name="Probst A.J."/>
            <person name="Ladd B."/>
            <person name="Jarett J.K."/>
            <person name="Geller-Mcgrath D.E."/>
            <person name="Sieber C.M.K."/>
            <person name="Emerson J.B."/>
            <person name="Anantharaman K."/>
            <person name="Thomas B.C."/>
            <person name="Malmstrom R."/>
            <person name="Stieglmeier M."/>
            <person name="Klingl A."/>
            <person name="Woyke T."/>
            <person name="Ryan C.M."/>
            <person name="Banfield J.F."/>
        </authorList>
    </citation>
    <scope>NUCLEOTIDE SEQUENCE [LARGE SCALE GENOMIC DNA]</scope>
</reference>
<dbReference type="EMBL" id="PFFY01000084">
    <property type="protein sequence ID" value="PIW33944.1"/>
    <property type="molecule type" value="Genomic_DNA"/>
</dbReference>
<dbReference type="Proteomes" id="UP000230025">
    <property type="component" value="Unassembled WGS sequence"/>
</dbReference>
<comment type="caution">
    <text evidence="1">The sequence shown here is derived from an EMBL/GenBank/DDBJ whole genome shotgun (WGS) entry which is preliminary data.</text>
</comment>
<evidence type="ECO:0000313" key="1">
    <source>
        <dbReference type="EMBL" id="PIW33944.1"/>
    </source>
</evidence>
<protein>
    <submittedName>
        <fullName evidence="1">Uncharacterized protein</fullName>
    </submittedName>
</protein>
<evidence type="ECO:0000313" key="2">
    <source>
        <dbReference type="Proteomes" id="UP000230025"/>
    </source>
</evidence>
<dbReference type="AlphaFoldDB" id="A0A2M7GZM4"/>
<gene>
    <name evidence="1" type="ORF">COW28_01875</name>
</gene>
<name>A0A2M7GZM4_9BACT</name>
<organism evidence="1 2">
    <name type="scientific">bacterium (Candidatus Ratteibacteria) CG15_BIG_FIL_POST_REV_8_21_14_020_41_12</name>
    <dbReference type="NCBI Taxonomy" id="2014291"/>
    <lineage>
        <taxon>Bacteria</taxon>
        <taxon>Candidatus Ratteibacteria</taxon>
    </lineage>
</organism>
<proteinExistence type="predicted"/>
<sequence length="84" mass="9444">ILENDLLKKFLGTTEGRLILGHVIDSITEQTMKIVRLCIAGNKEMGEIINAAQQINLAYNFMYKLANIALSGKTHEENLEKRKA</sequence>